<keyword evidence="2" id="KW-1185">Reference proteome</keyword>
<comment type="caution">
    <text evidence="1">The sequence shown here is derived from an EMBL/GenBank/DDBJ whole genome shotgun (WGS) entry which is preliminary data.</text>
</comment>
<dbReference type="EMBL" id="BSPC01000038">
    <property type="protein sequence ID" value="GLS20969.1"/>
    <property type="molecule type" value="Genomic_DNA"/>
</dbReference>
<evidence type="ECO:0000313" key="2">
    <source>
        <dbReference type="Proteomes" id="UP001156882"/>
    </source>
</evidence>
<accession>A0ABQ6CQI8</accession>
<sequence length="58" mass="6621">MQHEVRVWKTSHKVLDGKRTDGRWEAVGTYQDVEIRVTARDEASALQAWVAEARARGV</sequence>
<name>A0ABQ6CQI8_9HYPH</name>
<organism evidence="1 2">
    <name type="scientific">Labrys miyagiensis</name>
    <dbReference type="NCBI Taxonomy" id="346912"/>
    <lineage>
        <taxon>Bacteria</taxon>
        <taxon>Pseudomonadati</taxon>
        <taxon>Pseudomonadota</taxon>
        <taxon>Alphaproteobacteria</taxon>
        <taxon>Hyphomicrobiales</taxon>
        <taxon>Xanthobacteraceae</taxon>
        <taxon>Labrys</taxon>
    </lineage>
</organism>
<dbReference type="Proteomes" id="UP001156882">
    <property type="component" value="Unassembled WGS sequence"/>
</dbReference>
<proteinExistence type="predicted"/>
<gene>
    <name evidence="1" type="ORF">GCM10007874_39860</name>
</gene>
<reference evidence="2" key="1">
    <citation type="journal article" date="2019" name="Int. J. Syst. Evol. Microbiol.">
        <title>The Global Catalogue of Microorganisms (GCM) 10K type strain sequencing project: providing services to taxonomists for standard genome sequencing and annotation.</title>
        <authorList>
            <consortium name="The Broad Institute Genomics Platform"/>
            <consortium name="The Broad Institute Genome Sequencing Center for Infectious Disease"/>
            <person name="Wu L."/>
            <person name="Ma J."/>
        </authorList>
    </citation>
    <scope>NUCLEOTIDE SEQUENCE [LARGE SCALE GENOMIC DNA]</scope>
    <source>
        <strain evidence="2">NBRC 101365</strain>
    </source>
</reference>
<protein>
    <submittedName>
        <fullName evidence="1">Uncharacterized protein</fullName>
    </submittedName>
</protein>
<evidence type="ECO:0000313" key="1">
    <source>
        <dbReference type="EMBL" id="GLS20969.1"/>
    </source>
</evidence>